<feature type="domain" description="RING-type" evidence="2">
    <location>
        <begin position="627"/>
        <end position="662"/>
    </location>
</feature>
<accession>A0A3G5A0N4</accession>
<dbReference type="InterPro" id="IPR013083">
    <property type="entry name" value="Znf_RING/FYVE/PHD"/>
</dbReference>
<keyword evidence="1" id="KW-0863">Zinc-finger</keyword>
<organism evidence="3">
    <name type="scientific">Harvfovirus sp</name>
    <dbReference type="NCBI Taxonomy" id="2487768"/>
    <lineage>
        <taxon>Viruses</taxon>
        <taxon>Varidnaviria</taxon>
        <taxon>Bamfordvirae</taxon>
        <taxon>Nucleocytoviricota</taxon>
        <taxon>Megaviricetes</taxon>
        <taxon>Imitervirales</taxon>
        <taxon>Mimiviridae</taxon>
        <taxon>Klosneuvirinae</taxon>
    </lineage>
</organism>
<dbReference type="GO" id="GO:0008270">
    <property type="term" value="F:zinc ion binding"/>
    <property type="evidence" value="ECO:0007669"/>
    <property type="project" value="UniProtKB-KW"/>
</dbReference>
<dbReference type="InterPro" id="IPR001841">
    <property type="entry name" value="Znf_RING"/>
</dbReference>
<name>A0A3G5A0N4_9VIRU</name>
<keyword evidence="1" id="KW-0479">Metal-binding</keyword>
<dbReference type="SUPFAM" id="SSF57850">
    <property type="entry name" value="RING/U-box"/>
    <property type="match status" value="1"/>
</dbReference>
<proteinExistence type="predicted"/>
<sequence>MTVVNNRRRATQQVSTFVTKRAQGTDGADLRAKIKLNESQMKHLEMFKTVDNRTELDVYTVYRCHVNPKYGKVCVETDTPPYLIVDDLIGIGKENRTKDFCLPVFAIQDKNWLDTFPQFHTWLYSSCRYPKINMDNSISPNLVSTTDTYKQVSPIEIFELYSAMFIGTLGEYFTTGNVKYAQHCWRIRWTMTHILNQLEKNKKMTMDELLTNKETLHNLILKRDGSEQNAALYKKFIADLAPAEYYWMMYNLMIEAPDVVHKSNLMNMDLLLCGLLTQGSLMDAKGVGCGCRYEGIQDNILRMIFERAMARIPKIDLNSCVKMDDLVESLHKNAGSSVEGALRYWTFFVKSVNYVSERNYSVNNLVELLEQLRKEMFSLKGITTFCLLIYPDAEKYLCDEVVAEYILSVGGREKKYNVLNAIMLVTKTNTPNLVKVLEANMERMKKVQEKLVLDEKLDYEGVWIKFLEQVKCVEKPNLIHSGKAHVYKQWIIKLASEGDEMHLEILKYFIFKGMEVIPELLGFRRTKTLILRAAEEGSAVMNHYQAGEVSKKQLRHLRANYFSSKSVTSVMLKDFHCDLSALSAYDVDQNHEKPAAIEFIKFEKARELMEEVMLNMYNNISKICTECPICFDEAKLEPLHGDTRHGVCASCAASFTTCPFCRKPLNDHSLSMLGSHI</sequence>
<evidence type="ECO:0000259" key="2">
    <source>
        <dbReference type="PROSITE" id="PS50089"/>
    </source>
</evidence>
<gene>
    <name evidence="3" type="ORF">Harvfovirus4_54</name>
</gene>
<evidence type="ECO:0000313" key="3">
    <source>
        <dbReference type="EMBL" id="AYV80690.1"/>
    </source>
</evidence>
<keyword evidence="1" id="KW-0862">Zinc</keyword>
<reference evidence="3" key="1">
    <citation type="submission" date="2018-10" db="EMBL/GenBank/DDBJ databases">
        <title>Hidden diversity of soil giant viruses.</title>
        <authorList>
            <person name="Schulz F."/>
            <person name="Alteio L."/>
            <person name="Goudeau D."/>
            <person name="Ryan E.M."/>
            <person name="Malmstrom R.R."/>
            <person name="Blanchard J."/>
            <person name="Woyke T."/>
        </authorList>
    </citation>
    <scope>NUCLEOTIDE SEQUENCE</scope>
    <source>
        <strain evidence="3">HAV1</strain>
    </source>
</reference>
<protein>
    <recommendedName>
        <fullName evidence="2">RING-type domain-containing protein</fullName>
    </recommendedName>
</protein>
<dbReference type="PROSITE" id="PS50089">
    <property type="entry name" value="ZF_RING_2"/>
    <property type="match status" value="1"/>
</dbReference>
<evidence type="ECO:0000256" key="1">
    <source>
        <dbReference type="PROSITE-ProRule" id="PRU00175"/>
    </source>
</evidence>
<dbReference type="EMBL" id="MK072246">
    <property type="protein sequence ID" value="AYV80690.1"/>
    <property type="molecule type" value="Genomic_DNA"/>
</dbReference>
<dbReference type="Gene3D" id="3.30.40.10">
    <property type="entry name" value="Zinc/RING finger domain, C3HC4 (zinc finger)"/>
    <property type="match status" value="1"/>
</dbReference>